<evidence type="ECO:0000313" key="3">
    <source>
        <dbReference type="Proteomes" id="UP000478052"/>
    </source>
</evidence>
<dbReference type="OrthoDB" id="6626627at2759"/>
<dbReference type="InterPro" id="IPR029526">
    <property type="entry name" value="PGBD"/>
</dbReference>
<organism evidence="2 3">
    <name type="scientific">Aphis craccivora</name>
    <name type="common">Cowpea aphid</name>
    <dbReference type="NCBI Taxonomy" id="307492"/>
    <lineage>
        <taxon>Eukaryota</taxon>
        <taxon>Metazoa</taxon>
        <taxon>Ecdysozoa</taxon>
        <taxon>Arthropoda</taxon>
        <taxon>Hexapoda</taxon>
        <taxon>Insecta</taxon>
        <taxon>Pterygota</taxon>
        <taxon>Neoptera</taxon>
        <taxon>Paraneoptera</taxon>
        <taxon>Hemiptera</taxon>
        <taxon>Sternorrhyncha</taxon>
        <taxon>Aphidomorpha</taxon>
        <taxon>Aphidoidea</taxon>
        <taxon>Aphididae</taxon>
        <taxon>Aphidini</taxon>
        <taxon>Aphis</taxon>
        <taxon>Aphis</taxon>
    </lineage>
</organism>
<sequence length="320" mass="37646">MKGKPIKWGVKVFLLCSERYYELDQDLIKTIGSGASVVLYLTQNVKPNRHFLFFDNFFSSFGLFERLQQLQIYAAGIIRTNWFANPPLLSDKEMRRLGRGTTFKVTSDVPGCNIGIVKWFDNKPVNLGSNFIASGEVDHVTRWDKKEKQFVDIERPEMVRLYNKSMGGVDKLDQLISYYRIFIRYRKWTLRMIMHAFDMVIFNCWIQYKKEAEILKVPKRKIMDLMDFRMELAENLILVGKYLSDFFQTWIKLFSGLKGNCRKRNQYIVKRQNESEFKIIVQKFLNCLNLNYLILSSNLGTLIVNTALLSDEFVINVLQI</sequence>
<dbReference type="Proteomes" id="UP000478052">
    <property type="component" value="Unassembled WGS sequence"/>
</dbReference>
<evidence type="ECO:0000313" key="2">
    <source>
        <dbReference type="EMBL" id="KAF0747098.1"/>
    </source>
</evidence>
<comment type="caution">
    <text evidence="2">The sequence shown here is derived from an EMBL/GenBank/DDBJ whole genome shotgun (WGS) entry which is preliminary data.</text>
</comment>
<dbReference type="Pfam" id="PF13843">
    <property type="entry name" value="DDE_Tnp_1_7"/>
    <property type="match status" value="1"/>
</dbReference>
<dbReference type="AlphaFoldDB" id="A0A6G0Y195"/>
<protein>
    <submittedName>
        <fullName evidence="2">PiggyBac transposable element-derived protein 3-like</fullName>
    </submittedName>
</protein>
<feature type="domain" description="PiggyBac transposable element-derived protein" evidence="1">
    <location>
        <begin position="1"/>
        <end position="205"/>
    </location>
</feature>
<dbReference type="PANTHER" id="PTHR47272">
    <property type="entry name" value="DDE_TNP_1_7 DOMAIN-CONTAINING PROTEIN"/>
    <property type="match status" value="1"/>
</dbReference>
<name>A0A6G0Y195_APHCR</name>
<dbReference type="EMBL" id="VUJU01006963">
    <property type="protein sequence ID" value="KAF0747098.1"/>
    <property type="molecule type" value="Genomic_DNA"/>
</dbReference>
<proteinExistence type="predicted"/>
<gene>
    <name evidence="2" type="ORF">FWK35_00020431</name>
</gene>
<keyword evidence="3" id="KW-1185">Reference proteome</keyword>
<evidence type="ECO:0000259" key="1">
    <source>
        <dbReference type="Pfam" id="PF13843"/>
    </source>
</evidence>
<accession>A0A6G0Y195</accession>
<reference evidence="2 3" key="1">
    <citation type="submission" date="2019-08" db="EMBL/GenBank/DDBJ databases">
        <title>Whole genome of Aphis craccivora.</title>
        <authorList>
            <person name="Voronova N.V."/>
            <person name="Shulinski R.S."/>
            <person name="Bandarenka Y.V."/>
            <person name="Zhorov D.G."/>
            <person name="Warner D."/>
        </authorList>
    </citation>
    <scope>NUCLEOTIDE SEQUENCE [LARGE SCALE GENOMIC DNA]</scope>
    <source>
        <strain evidence="2">180601</strain>
        <tissue evidence="2">Whole Body</tissue>
    </source>
</reference>
<dbReference type="PANTHER" id="PTHR47272:SF2">
    <property type="entry name" value="PIGGYBAC TRANSPOSABLE ELEMENT-DERIVED PROTEIN 3-LIKE"/>
    <property type="match status" value="1"/>
</dbReference>